<evidence type="ECO:0000313" key="1">
    <source>
        <dbReference type="EMBL" id="KAG4414246.1"/>
    </source>
</evidence>
<organism evidence="1 2">
    <name type="scientific">Cadophora malorum</name>
    <dbReference type="NCBI Taxonomy" id="108018"/>
    <lineage>
        <taxon>Eukaryota</taxon>
        <taxon>Fungi</taxon>
        <taxon>Dikarya</taxon>
        <taxon>Ascomycota</taxon>
        <taxon>Pezizomycotina</taxon>
        <taxon>Leotiomycetes</taxon>
        <taxon>Helotiales</taxon>
        <taxon>Ploettnerulaceae</taxon>
        <taxon>Cadophora</taxon>
    </lineage>
</organism>
<name>A0A8H7T8H9_9HELO</name>
<reference evidence="1" key="1">
    <citation type="submission" date="2021-02" db="EMBL/GenBank/DDBJ databases">
        <title>Genome sequence Cadophora malorum strain M34.</title>
        <authorList>
            <person name="Stefanovic E."/>
            <person name="Vu D."/>
            <person name="Scully C."/>
            <person name="Dijksterhuis J."/>
            <person name="Roader J."/>
            <person name="Houbraken J."/>
        </authorList>
    </citation>
    <scope>NUCLEOTIDE SEQUENCE</scope>
    <source>
        <strain evidence="1">M34</strain>
    </source>
</reference>
<evidence type="ECO:0000313" key="2">
    <source>
        <dbReference type="Proteomes" id="UP000664132"/>
    </source>
</evidence>
<protein>
    <submittedName>
        <fullName evidence="1">Uncharacterized protein</fullName>
    </submittedName>
</protein>
<sequence length="298" mass="32977">MPEYTSTAANDRSHSIPNPDFSAFKTEITGARHGSADHQVEKCGVIKTTSIQISSQSCHHSAYPLVEGFKVISTKGPDILEIQFYDDVFDMPVDALGASWAGRSLLFRSGYWIRLLRTGFKAHDRAFRLRMDNLNLPNVPRNRRSTNQFDVASKRVETERPVDQQIADELLAGVGDYSSEDIGCLKEELKFDQKLGREAKGKPPADREIRRVLQAYNDLCVSATLSLTDLRTTLHSRHASSWTSPRSLMIRGLFPAVSVPRASSETVIVNVTNASTVAFGLMSASIQAVESSSFKAQL</sequence>
<accession>A0A8H7T8H9</accession>
<gene>
    <name evidence="1" type="ORF">IFR04_012618</name>
</gene>
<dbReference type="Proteomes" id="UP000664132">
    <property type="component" value="Unassembled WGS sequence"/>
</dbReference>
<keyword evidence="2" id="KW-1185">Reference proteome</keyword>
<dbReference type="OrthoDB" id="3471318at2759"/>
<comment type="caution">
    <text evidence="1">The sequence shown here is derived from an EMBL/GenBank/DDBJ whole genome shotgun (WGS) entry which is preliminary data.</text>
</comment>
<dbReference type="AlphaFoldDB" id="A0A8H7T8H9"/>
<proteinExistence type="predicted"/>
<dbReference type="EMBL" id="JAFJYH010000274">
    <property type="protein sequence ID" value="KAG4414246.1"/>
    <property type="molecule type" value="Genomic_DNA"/>
</dbReference>